<keyword evidence="13" id="KW-1185">Reference proteome</keyword>
<evidence type="ECO:0000256" key="2">
    <source>
        <dbReference type="ARBA" id="ARBA00022553"/>
    </source>
</evidence>
<protein>
    <recommendedName>
        <fullName evidence="1">Stage 0 sporulation protein A homolog</fullName>
    </recommendedName>
</protein>
<evidence type="ECO:0000313" key="13">
    <source>
        <dbReference type="Proteomes" id="UP000620327"/>
    </source>
</evidence>
<evidence type="ECO:0000256" key="1">
    <source>
        <dbReference type="ARBA" id="ARBA00018672"/>
    </source>
</evidence>
<evidence type="ECO:0000256" key="5">
    <source>
        <dbReference type="ARBA" id="ARBA00023125"/>
    </source>
</evidence>
<keyword evidence="6" id="KW-0804">Transcription</keyword>
<evidence type="ECO:0000256" key="8">
    <source>
        <dbReference type="PROSITE-ProRule" id="PRU00169"/>
    </source>
</evidence>
<evidence type="ECO:0000256" key="9">
    <source>
        <dbReference type="PROSITE-ProRule" id="PRU01091"/>
    </source>
</evidence>
<dbReference type="InterPro" id="IPR011006">
    <property type="entry name" value="CheY-like_superfamily"/>
</dbReference>
<evidence type="ECO:0000256" key="4">
    <source>
        <dbReference type="ARBA" id="ARBA00023015"/>
    </source>
</evidence>
<feature type="domain" description="OmpR/PhoB-type" evidence="11">
    <location>
        <begin position="125"/>
        <end position="223"/>
    </location>
</feature>
<feature type="DNA-binding region" description="OmpR/PhoB-type" evidence="9">
    <location>
        <begin position="125"/>
        <end position="223"/>
    </location>
</feature>
<evidence type="ECO:0000313" key="12">
    <source>
        <dbReference type="EMBL" id="MBC5770418.1"/>
    </source>
</evidence>
<feature type="domain" description="Response regulatory" evidence="10">
    <location>
        <begin position="2"/>
        <end position="116"/>
    </location>
</feature>
<dbReference type="InterPro" id="IPR001789">
    <property type="entry name" value="Sig_transdc_resp-reg_receiver"/>
</dbReference>
<dbReference type="InterPro" id="IPR036388">
    <property type="entry name" value="WH-like_DNA-bd_sf"/>
</dbReference>
<accession>A0A923MHI4</accession>
<comment type="function">
    <text evidence="7">May play the central regulatory role in sporulation. It may be an element of the effector pathway responsible for the activation of sporulation genes in response to nutritional stress. Spo0A may act in concert with spo0H (a sigma factor) to control the expression of some genes that are critical to the sporulation process.</text>
</comment>
<dbReference type="GO" id="GO:0005829">
    <property type="term" value="C:cytosol"/>
    <property type="evidence" value="ECO:0007669"/>
    <property type="project" value="TreeGrafter"/>
</dbReference>
<dbReference type="EMBL" id="JACOQI010000007">
    <property type="protein sequence ID" value="MBC5770418.1"/>
    <property type="molecule type" value="Genomic_DNA"/>
</dbReference>
<evidence type="ECO:0000256" key="6">
    <source>
        <dbReference type="ARBA" id="ARBA00023163"/>
    </source>
</evidence>
<dbReference type="PROSITE" id="PS51755">
    <property type="entry name" value="OMPR_PHOB"/>
    <property type="match status" value="1"/>
</dbReference>
<dbReference type="SUPFAM" id="SSF52172">
    <property type="entry name" value="CheY-like"/>
    <property type="match status" value="1"/>
</dbReference>
<dbReference type="GO" id="GO:0000976">
    <property type="term" value="F:transcription cis-regulatory region binding"/>
    <property type="evidence" value="ECO:0007669"/>
    <property type="project" value="TreeGrafter"/>
</dbReference>
<evidence type="ECO:0000259" key="10">
    <source>
        <dbReference type="PROSITE" id="PS50110"/>
    </source>
</evidence>
<dbReference type="SMART" id="SM00862">
    <property type="entry name" value="Trans_reg_C"/>
    <property type="match status" value="1"/>
</dbReference>
<dbReference type="FunFam" id="3.40.50.2300:FF:000001">
    <property type="entry name" value="DNA-binding response regulator PhoB"/>
    <property type="match status" value="1"/>
</dbReference>
<dbReference type="SMART" id="SM00448">
    <property type="entry name" value="REC"/>
    <property type="match status" value="1"/>
</dbReference>
<dbReference type="PANTHER" id="PTHR48111">
    <property type="entry name" value="REGULATOR OF RPOS"/>
    <property type="match status" value="1"/>
</dbReference>
<sequence>MRVLIVEDEVRLAETLRDLLELERYTADICHDGESGLDNALSDIYDLVILDVMLPKKDGFSVLRALRQARKTVPVLMLSARSELADRVEGLDCGADYYLTKPFEPKELLACVRMLTRRQPEQRASQNLEYGDLRLETDTFQLSCGERSVRLSRKEFDMLELLMRSREMVLTKENLILKLWGYESDAEDNNVEVYISFLRKKLDYLHSKVKIRTIRMVGYRLEQET</sequence>
<evidence type="ECO:0000259" key="11">
    <source>
        <dbReference type="PROSITE" id="PS51755"/>
    </source>
</evidence>
<evidence type="ECO:0000256" key="3">
    <source>
        <dbReference type="ARBA" id="ARBA00023012"/>
    </source>
</evidence>
<dbReference type="InterPro" id="IPR039420">
    <property type="entry name" value="WalR-like"/>
</dbReference>
<organism evidence="12 13">
    <name type="scientific">Dysosmobacter segnis</name>
    <dbReference type="NCBI Taxonomy" id="2763042"/>
    <lineage>
        <taxon>Bacteria</taxon>
        <taxon>Bacillati</taxon>
        <taxon>Bacillota</taxon>
        <taxon>Clostridia</taxon>
        <taxon>Eubacteriales</taxon>
        <taxon>Oscillospiraceae</taxon>
        <taxon>Dysosmobacter</taxon>
    </lineage>
</organism>
<dbReference type="Gene3D" id="1.10.10.10">
    <property type="entry name" value="Winged helix-like DNA-binding domain superfamily/Winged helix DNA-binding domain"/>
    <property type="match status" value="1"/>
</dbReference>
<keyword evidence="2 8" id="KW-0597">Phosphoprotein</keyword>
<dbReference type="Pfam" id="PF00486">
    <property type="entry name" value="Trans_reg_C"/>
    <property type="match status" value="1"/>
</dbReference>
<keyword evidence="3" id="KW-0902">Two-component regulatory system</keyword>
<reference evidence="12" key="1">
    <citation type="submission" date="2020-08" db="EMBL/GenBank/DDBJ databases">
        <title>Genome public.</title>
        <authorList>
            <person name="Liu C."/>
            <person name="Sun Q."/>
        </authorList>
    </citation>
    <scope>NUCLEOTIDE SEQUENCE</scope>
    <source>
        <strain evidence="12">BX15</strain>
    </source>
</reference>
<dbReference type="PANTHER" id="PTHR48111:SF22">
    <property type="entry name" value="REGULATOR OF RPOS"/>
    <property type="match status" value="1"/>
</dbReference>
<dbReference type="GO" id="GO:0032993">
    <property type="term" value="C:protein-DNA complex"/>
    <property type="evidence" value="ECO:0007669"/>
    <property type="project" value="TreeGrafter"/>
</dbReference>
<comment type="caution">
    <text evidence="12">The sequence shown here is derived from an EMBL/GenBank/DDBJ whole genome shotgun (WGS) entry which is preliminary data.</text>
</comment>
<name>A0A923MHI4_9FIRM</name>
<dbReference type="GO" id="GO:0000156">
    <property type="term" value="F:phosphorelay response regulator activity"/>
    <property type="evidence" value="ECO:0007669"/>
    <property type="project" value="TreeGrafter"/>
</dbReference>
<dbReference type="CDD" id="cd00383">
    <property type="entry name" value="trans_reg_C"/>
    <property type="match status" value="1"/>
</dbReference>
<dbReference type="Gene3D" id="6.10.250.690">
    <property type="match status" value="1"/>
</dbReference>
<proteinExistence type="predicted"/>
<gene>
    <name evidence="12" type="ORF">H8Z83_08810</name>
</gene>
<evidence type="ECO:0000256" key="7">
    <source>
        <dbReference type="ARBA" id="ARBA00024867"/>
    </source>
</evidence>
<dbReference type="AlphaFoldDB" id="A0A923MHI4"/>
<dbReference type="Gene3D" id="3.40.50.2300">
    <property type="match status" value="1"/>
</dbReference>
<dbReference type="PROSITE" id="PS50110">
    <property type="entry name" value="RESPONSE_REGULATORY"/>
    <property type="match status" value="1"/>
</dbReference>
<keyword evidence="4" id="KW-0805">Transcription regulation</keyword>
<dbReference type="Proteomes" id="UP000620327">
    <property type="component" value="Unassembled WGS sequence"/>
</dbReference>
<keyword evidence="5 9" id="KW-0238">DNA-binding</keyword>
<feature type="modified residue" description="4-aspartylphosphate" evidence="8">
    <location>
        <position position="51"/>
    </location>
</feature>
<dbReference type="RefSeq" id="WP_187014670.1">
    <property type="nucleotide sequence ID" value="NZ_JACOQI010000007.1"/>
</dbReference>
<dbReference type="GO" id="GO:0006355">
    <property type="term" value="P:regulation of DNA-templated transcription"/>
    <property type="evidence" value="ECO:0007669"/>
    <property type="project" value="InterPro"/>
</dbReference>
<dbReference type="Pfam" id="PF00072">
    <property type="entry name" value="Response_reg"/>
    <property type="match status" value="1"/>
</dbReference>
<dbReference type="InterPro" id="IPR001867">
    <property type="entry name" value="OmpR/PhoB-type_DNA-bd"/>
</dbReference>